<accession>G3H546</accession>
<dbReference type="Proteomes" id="UP000001075">
    <property type="component" value="Unassembled WGS sequence"/>
</dbReference>
<dbReference type="InParanoid" id="G3H546"/>
<organism evidence="1 2">
    <name type="scientific">Cricetulus griseus</name>
    <name type="common">Chinese hamster</name>
    <name type="synonym">Cricetulus barabensis griseus</name>
    <dbReference type="NCBI Taxonomy" id="10029"/>
    <lineage>
        <taxon>Eukaryota</taxon>
        <taxon>Metazoa</taxon>
        <taxon>Chordata</taxon>
        <taxon>Craniata</taxon>
        <taxon>Vertebrata</taxon>
        <taxon>Euteleostomi</taxon>
        <taxon>Mammalia</taxon>
        <taxon>Eutheria</taxon>
        <taxon>Euarchontoglires</taxon>
        <taxon>Glires</taxon>
        <taxon>Rodentia</taxon>
        <taxon>Myomorpha</taxon>
        <taxon>Muroidea</taxon>
        <taxon>Cricetidae</taxon>
        <taxon>Cricetinae</taxon>
        <taxon>Cricetulus</taxon>
    </lineage>
</organism>
<proteinExistence type="predicted"/>
<protein>
    <submittedName>
        <fullName evidence="1">Uncharacterized protein</fullName>
    </submittedName>
</protein>
<evidence type="ECO:0000313" key="1">
    <source>
        <dbReference type="EMBL" id="EGW04019.1"/>
    </source>
</evidence>
<name>G3H546_CRIGR</name>
<sequence>MLTHLKETNVFYRQAVNIHVWIHSNTQGCFLLLTAPITSAASEFIGNKVKPHYNC</sequence>
<dbReference type="EMBL" id="JH000153">
    <property type="protein sequence ID" value="EGW04019.1"/>
    <property type="molecule type" value="Genomic_DNA"/>
</dbReference>
<reference evidence="2" key="1">
    <citation type="journal article" date="2011" name="Nat. Biotechnol.">
        <title>The genomic sequence of the Chinese hamster ovary (CHO)-K1 cell line.</title>
        <authorList>
            <person name="Xu X."/>
            <person name="Nagarajan H."/>
            <person name="Lewis N.E."/>
            <person name="Pan S."/>
            <person name="Cai Z."/>
            <person name="Liu X."/>
            <person name="Chen W."/>
            <person name="Xie M."/>
            <person name="Wang W."/>
            <person name="Hammond S."/>
            <person name="Andersen M.R."/>
            <person name="Neff N."/>
            <person name="Passarelli B."/>
            <person name="Koh W."/>
            <person name="Fan H.C."/>
            <person name="Wang J."/>
            <person name="Gui Y."/>
            <person name="Lee K.H."/>
            <person name="Betenbaugh M.J."/>
            <person name="Quake S.R."/>
            <person name="Famili I."/>
            <person name="Palsson B.O."/>
            <person name="Wang J."/>
        </authorList>
    </citation>
    <scope>NUCLEOTIDE SEQUENCE [LARGE SCALE GENOMIC DNA]</scope>
    <source>
        <strain evidence="2">CHO K1 cell line</strain>
    </source>
</reference>
<dbReference type="AlphaFoldDB" id="G3H546"/>
<evidence type="ECO:0000313" key="2">
    <source>
        <dbReference type="Proteomes" id="UP000001075"/>
    </source>
</evidence>
<gene>
    <name evidence="1" type="ORF">I79_005416</name>
</gene>